<name>A0A1I3QQV9_9FLAO</name>
<sequence>MKNLIIIGGSKGIGKAITETFLENHNVINISRSAPEFTHANLTHHTCDILTDDLPEIEQVDTLIYCPGSINLKPITRLKLDDFRNDFEINVLGAVKAIQKYIDPLKKGQQPSIVLFSTVAAKLGMPFHASVAASKSAVEGLVKSVGAELAPTVRINAIAPTVTDTELASKLLRNDKMIENITERHPLKKFLNPQEVADMAQFLTSSKAASISGQIFEMDCGIVSFKI</sequence>
<dbReference type="Proteomes" id="UP000199559">
    <property type="component" value="Unassembled WGS sequence"/>
</dbReference>
<dbReference type="GO" id="GO:0016491">
    <property type="term" value="F:oxidoreductase activity"/>
    <property type="evidence" value="ECO:0007669"/>
    <property type="project" value="UniProtKB-KW"/>
</dbReference>
<protein>
    <submittedName>
        <fullName evidence="3">NAD(P)-dependent dehydrogenase, short-chain alcohol dehydrogenase family</fullName>
    </submittedName>
</protein>
<keyword evidence="4" id="KW-1185">Reference proteome</keyword>
<dbReference type="CDD" id="cd05233">
    <property type="entry name" value="SDR_c"/>
    <property type="match status" value="1"/>
</dbReference>
<accession>A0A1I3QQV9</accession>
<reference evidence="4" key="1">
    <citation type="submission" date="2016-10" db="EMBL/GenBank/DDBJ databases">
        <authorList>
            <person name="Varghese N."/>
            <person name="Submissions S."/>
        </authorList>
    </citation>
    <scope>NUCLEOTIDE SEQUENCE [LARGE SCALE GENOMIC DNA]</scope>
    <source>
        <strain evidence="4">DSM 28881</strain>
    </source>
</reference>
<dbReference type="InterPro" id="IPR002347">
    <property type="entry name" value="SDR_fam"/>
</dbReference>
<dbReference type="PRINTS" id="PR00081">
    <property type="entry name" value="GDHRDH"/>
</dbReference>
<dbReference type="Gene3D" id="3.40.50.720">
    <property type="entry name" value="NAD(P)-binding Rossmann-like Domain"/>
    <property type="match status" value="1"/>
</dbReference>
<dbReference type="PANTHER" id="PTHR43477:SF1">
    <property type="entry name" value="DIHYDROANTICAPSIN 7-DEHYDROGENASE"/>
    <property type="match status" value="1"/>
</dbReference>
<evidence type="ECO:0000256" key="1">
    <source>
        <dbReference type="ARBA" id="ARBA00006484"/>
    </source>
</evidence>
<dbReference type="Pfam" id="PF13561">
    <property type="entry name" value="adh_short_C2"/>
    <property type="match status" value="1"/>
</dbReference>
<dbReference type="InterPro" id="IPR036291">
    <property type="entry name" value="NAD(P)-bd_dom_sf"/>
</dbReference>
<dbReference type="AlphaFoldDB" id="A0A1I3QQV9"/>
<evidence type="ECO:0000313" key="4">
    <source>
        <dbReference type="Proteomes" id="UP000199559"/>
    </source>
</evidence>
<gene>
    <name evidence="3" type="ORF">SAMN05443431_106238</name>
</gene>
<dbReference type="EMBL" id="FORM01000006">
    <property type="protein sequence ID" value="SFJ35536.1"/>
    <property type="molecule type" value="Genomic_DNA"/>
</dbReference>
<evidence type="ECO:0000256" key="2">
    <source>
        <dbReference type="ARBA" id="ARBA00023002"/>
    </source>
</evidence>
<keyword evidence="2" id="KW-0560">Oxidoreductase</keyword>
<dbReference type="SUPFAM" id="SSF51735">
    <property type="entry name" value="NAD(P)-binding Rossmann-fold domains"/>
    <property type="match status" value="1"/>
</dbReference>
<dbReference type="RefSeq" id="WP_090840615.1">
    <property type="nucleotide sequence ID" value="NZ_CANLBQ010000006.1"/>
</dbReference>
<dbReference type="InterPro" id="IPR051122">
    <property type="entry name" value="SDR_DHRS6-like"/>
</dbReference>
<dbReference type="PANTHER" id="PTHR43477">
    <property type="entry name" value="DIHYDROANTICAPSIN 7-DEHYDROGENASE"/>
    <property type="match status" value="1"/>
</dbReference>
<comment type="similarity">
    <text evidence="1">Belongs to the short-chain dehydrogenases/reductases (SDR) family.</text>
</comment>
<organism evidence="3 4">
    <name type="scientific">Olleya namhaensis</name>
    <dbReference type="NCBI Taxonomy" id="1144750"/>
    <lineage>
        <taxon>Bacteria</taxon>
        <taxon>Pseudomonadati</taxon>
        <taxon>Bacteroidota</taxon>
        <taxon>Flavobacteriia</taxon>
        <taxon>Flavobacteriales</taxon>
        <taxon>Flavobacteriaceae</taxon>
    </lineage>
</organism>
<evidence type="ECO:0000313" key="3">
    <source>
        <dbReference type="EMBL" id="SFJ35536.1"/>
    </source>
</evidence>
<dbReference type="STRING" id="1144750.SAMN05443431_106238"/>
<proteinExistence type="inferred from homology"/>